<evidence type="ECO:0000313" key="1">
    <source>
        <dbReference type="EMBL" id="KKN32364.1"/>
    </source>
</evidence>
<gene>
    <name evidence="1" type="ORF">LCGC14_0814700</name>
</gene>
<protein>
    <submittedName>
        <fullName evidence="1">Uncharacterized protein</fullName>
    </submittedName>
</protein>
<organism evidence="1">
    <name type="scientific">marine sediment metagenome</name>
    <dbReference type="NCBI Taxonomy" id="412755"/>
    <lineage>
        <taxon>unclassified sequences</taxon>
        <taxon>metagenomes</taxon>
        <taxon>ecological metagenomes</taxon>
    </lineage>
</organism>
<accession>A0A0F9PQ87</accession>
<dbReference type="EMBL" id="LAZR01002258">
    <property type="protein sequence ID" value="KKN32364.1"/>
    <property type="molecule type" value="Genomic_DNA"/>
</dbReference>
<reference evidence="1" key="1">
    <citation type="journal article" date="2015" name="Nature">
        <title>Complex archaea that bridge the gap between prokaryotes and eukaryotes.</title>
        <authorList>
            <person name="Spang A."/>
            <person name="Saw J.H."/>
            <person name="Jorgensen S.L."/>
            <person name="Zaremba-Niedzwiedzka K."/>
            <person name="Martijn J."/>
            <person name="Lind A.E."/>
            <person name="van Eijk R."/>
            <person name="Schleper C."/>
            <person name="Guy L."/>
            <person name="Ettema T.J."/>
        </authorList>
    </citation>
    <scope>NUCLEOTIDE SEQUENCE</scope>
</reference>
<sequence length="81" mass="9186">MIKDVLTRILKLVSAQKVPDDNIHKILNGCIINGEYIYRNGMLEKDGRLTTLSPDRIEMIEPAIKSNLPPKPVMRKSGRNN</sequence>
<comment type="caution">
    <text evidence="1">The sequence shown here is derived from an EMBL/GenBank/DDBJ whole genome shotgun (WGS) entry which is preliminary data.</text>
</comment>
<name>A0A0F9PQ87_9ZZZZ</name>
<dbReference type="AlphaFoldDB" id="A0A0F9PQ87"/>
<proteinExistence type="predicted"/>